<feature type="transmembrane region" description="Helical" evidence="10">
    <location>
        <begin position="305"/>
        <end position="322"/>
    </location>
</feature>
<comment type="subcellular location">
    <subcellularLocation>
        <location evidence="1 8">Membrane</location>
        <topology evidence="1 8">Multi-pass membrane protein</topology>
    </subcellularLocation>
</comment>
<dbReference type="GO" id="GO:0016020">
    <property type="term" value="C:membrane"/>
    <property type="evidence" value="ECO:0007669"/>
    <property type="project" value="UniProtKB-SubCell"/>
</dbReference>
<sequence length="557" mass="63682">MAENTKEMRSLALTPTWSVATVLTIFVVVSLIVERSIHRLSNWLRKTNRKPLLAAVEKMKEELMLLGFISLLLTATSSTIANICIPSKFYDSTFAPCSRTEIDEELEENTSPGRKLLMLSFSPLRVQRMLNSLDKNTCKEGHEPFVSYEGLEQLHRFIFVMAVTHISYSCLTMLLAIVKIHSWRIWEEEAHMDRHDTLSEITREQTMRRQTTFVRYHASNPLARNSFLIWVTCFFRQFGRSVVRTDYLTLRKGFIMNHNLPLKYDFHSYMIRSMEEEFQRIVGVSGPLWGFVVAFMLFNVKGSNLYFWIAIIPITLVLLVGAKLQHVIATLALESAGISGYFVGAKLKPRDDLFWFKKPELLLSLIHFVLFQNAFELASFFWFWWQFGYNSCFIRNHLLVYIRLILGFAGQFLCSYSTLPLYALVTQMGTNYKAALIPQRIRETIHGWGKAARRKRRHGIFTDDSTIHTDTSTVLSVEEDDNPFLDVVGENGATTHSEVELEPVSTVSNSPGPFPNENSSRVGTPLLLPSSSIPTSKATVVSRESVARSSSMPARRE</sequence>
<evidence type="ECO:0000256" key="9">
    <source>
        <dbReference type="SAM" id="MobiDB-lite"/>
    </source>
</evidence>
<keyword evidence="8" id="KW-0112">Calmodulin-binding</keyword>
<dbReference type="EMBL" id="CM004389">
    <property type="protein sequence ID" value="OAY54919.1"/>
    <property type="molecule type" value="Genomic_DNA"/>
</dbReference>
<dbReference type="OrthoDB" id="1388414at2759"/>
<dbReference type="STRING" id="3983.A0A2C9W6P8"/>
<comment type="function">
    <text evidence="8">May be involved in modulation of pathogen defense and leaf cell death.</text>
</comment>
<evidence type="ECO:0000256" key="7">
    <source>
        <dbReference type="ARBA" id="ARBA00023265"/>
    </source>
</evidence>
<dbReference type="PANTHER" id="PTHR31942:SF77">
    <property type="entry name" value="MLO-LIKE PROTEIN 14"/>
    <property type="match status" value="1"/>
</dbReference>
<dbReference type="InterPro" id="IPR004326">
    <property type="entry name" value="Mlo"/>
</dbReference>
<feature type="transmembrane region" description="Helical" evidence="10">
    <location>
        <begin position="361"/>
        <end position="385"/>
    </location>
</feature>
<dbReference type="AlphaFoldDB" id="A0A2C9W6P8"/>
<feature type="transmembrane region" description="Helical" evidence="10">
    <location>
        <begin position="63"/>
        <end position="83"/>
    </location>
</feature>
<name>A0A2C9W6P8_MANES</name>
<evidence type="ECO:0000256" key="1">
    <source>
        <dbReference type="ARBA" id="ARBA00004141"/>
    </source>
</evidence>
<keyword evidence="12" id="KW-1185">Reference proteome</keyword>
<feature type="compositionally biased region" description="Polar residues" evidence="9">
    <location>
        <begin position="505"/>
        <end position="522"/>
    </location>
</feature>
<feature type="transmembrane region" description="Helical" evidence="10">
    <location>
        <begin position="157"/>
        <end position="178"/>
    </location>
</feature>
<comment type="caution">
    <text evidence="11">The sequence shown here is derived from an EMBL/GenBank/DDBJ whole genome shotgun (WGS) entry which is preliminary data.</text>
</comment>
<keyword evidence="5 8" id="KW-1133">Transmembrane helix</keyword>
<feature type="region of interest" description="Disordered" evidence="9">
    <location>
        <begin position="495"/>
        <end position="557"/>
    </location>
</feature>
<protein>
    <recommendedName>
        <fullName evidence="8">MLO-like protein</fullName>
    </recommendedName>
</protein>
<gene>
    <name evidence="8" type="primary">MLO</name>
    <name evidence="11" type="ORF">MANES_03G112400v8</name>
</gene>
<evidence type="ECO:0000256" key="6">
    <source>
        <dbReference type="ARBA" id="ARBA00023136"/>
    </source>
</evidence>
<comment type="similarity">
    <text evidence="2 8">Belongs to the MLO family.</text>
</comment>
<organism evidence="11 12">
    <name type="scientific">Manihot esculenta</name>
    <name type="common">Cassava</name>
    <name type="synonym">Jatropha manihot</name>
    <dbReference type="NCBI Taxonomy" id="3983"/>
    <lineage>
        <taxon>Eukaryota</taxon>
        <taxon>Viridiplantae</taxon>
        <taxon>Streptophyta</taxon>
        <taxon>Embryophyta</taxon>
        <taxon>Tracheophyta</taxon>
        <taxon>Spermatophyta</taxon>
        <taxon>Magnoliopsida</taxon>
        <taxon>eudicotyledons</taxon>
        <taxon>Gunneridae</taxon>
        <taxon>Pentapetalae</taxon>
        <taxon>rosids</taxon>
        <taxon>fabids</taxon>
        <taxon>Malpighiales</taxon>
        <taxon>Euphorbiaceae</taxon>
        <taxon>Crotonoideae</taxon>
        <taxon>Manihoteae</taxon>
        <taxon>Manihot</taxon>
    </lineage>
</organism>
<dbReference type="GO" id="GO:0006952">
    <property type="term" value="P:defense response"/>
    <property type="evidence" value="ECO:0007669"/>
    <property type="project" value="UniProtKB-KW"/>
</dbReference>
<keyword evidence="3 8" id="KW-0812">Transmembrane</keyword>
<evidence type="ECO:0000256" key="3">
    <source>
        <dbReference type="ARBA" id="ARBA00022692"/>
    </source>
</evidence>
<dbReference type="PANTHER" id="PTHR31942">
    <property type="entry name" value="MLO-LIKE PROTEIN 1"/>
    <property type="match status" value="1"/>
</dbReference>
<dbReference type="GO" id="GO:0005516">
    <property type="term" value="F:calmodulin binding"/>
    <property type="evidence" value="ECO:0007669"/>
    <property type="project" value="UniProtKB-KW"/>
</dbReference>
<dbReference type="Proteomes" id="UP000091857">
    <property type="component" value="Chromosome 3"/>
</dbReference>
<evidence type="ECO:0000256" key="10">
    <source>
        <dbReference type="SAM" id="Phobius"/>
    </source>
</evidence>
<evidence type="ECO:0000256" key="4">
    <source>
        <dbReference type="ARBA" id="ARBA00022821"/>
    </source>
</evidence>
<dbReference type="Pfam" id="PF03094">
    <property type="entry name" value="Mlo"/>
    <property type="match status" value="1"/>
</dbReference>
<comment type="domain">
    <text evidence="8">The C-terminus contains a calmodulin-binding domain, which binds calmodulin in a calcium-dependent fashion.</text>
</comment>
<feature type="transmembrane region" description="Helical" evidence="10">
    <location>
        <begin position="12"/>
        <end position="33"/>
    </location>
</feature>
<dbReference type="Gramene" id="Manes.03G112400.1.v8.1">
    <property type="protein sequence ID" value="Manes.03G112400.1.v8.1.CDS"/>
    <property type="gene ID" value="Manes.03G112400.v8.1"/>
</dbReference>
<feature type="compositionally biased region" description="Low complexity" evidence="9">
    <location>
        <begin position="525"/>
        <end position="551"/>
    </location>
</feature>
<evidence type="ECO:0000256" key="5">
    <source>
        <dbReference type="ARBA" id="ARBA00022989"/>
    </source>
</evidence>
<feature type="transmembrane region" description="Helical" evidence="10">
    <location>
        <begin position="281"/>
        <end position="299"/>
    </location>
</feature>
<keyword evidence="7 8" id="KW-0568">Pathogenesis-related protein</keyword>
<accession>A0A2C9W6P8</accession>
<evidence type="ECO:0000256" key="2">
    <source>
        <dbReference type="ARBA" id="ARBA00006574"/>
    </source>
</evidence>
<keyword evidence="6 8" id="KW-0472">Membrane</keyword>
<evidence type="ECO:0000313" key="12">
    <source>
        <dbReference type="Proteomes" id="UP000091857"/>
    </source>
</evidence>
<dbReference type="OMA" id="HPTCSEG"/>
<keyword evidence="4 8" id="KW-0611">Plant defense</keyword>
<evidence type="ECO:0000256" key="8">
    <source>
        <dbReference type="RuleBase" id="RU280816"/>
    </source>
</evidence>
<evidence type="ECO:0000313" key="11">
    <source>
        <dbReference type="EMBL" id="OAY54919.1"/>
    </source>
</evidence>
<feature type="transmembrane region" description="Helical" evidence="10">
    <location>
        <begin position="400"/>
        <end position="425"/>
    </location>
</feature>
<reference evidence="12" key="1">
    <citation type="journal article" date="2016" name="Nat. Biotechnol.">
        <title>Sequencing wild and cultivated cassava and related species reveals extensive interspecific hybridization and genetic diversity.</title>
        <authorList>
            <person name="Bredeson J.V."/>
            <person name="Lyons J.B."/>
            <person name="Prochnik S.E."/>
            <person name="Wu G.A."/>
            <person name="Ha C.M."/>
            <person name="Edsinger-Gonzales E."/>
            <person name="Grimwood J."/>
            <person name="Schmutz J."/>
            <person name="Rabbi I.Y."/>
            <person name="Egesi C."/>
            <person name="Nauluvula P."/>
            <person name="Lebot V."/>
            <person name="Ndunguru J."/>
            <person name="Mkamilo G."/>
            <person name="Bart R.S."/>
            <person name="Setter T.L."/>
            <person name="Gleadow R.M."/>
            <person name="Kulakow P."/>
            <person name="Ferguson M.E."/>
            <person name="Rounsley S."/>
            <person name="Rokhsar D.S."/>
        </authorList>
    </citation>
    <scope>NUCLEOTIDE SEQUENCE [LARGE SCALE GENOMIC DNA]</scope>
    <source>
        <strain evidence="12">cv. AM560-2</strain>
    </source>
</reference>
<proteinExistence type="inferred from homology"/>